<protein>
    <submittedName>
        <fullName evidence="2">Uncharacterized protein</fullName>
    </submittedName>
</protein>
<evidence type="ECO:0000313" key="2">
    <source>
        <dbReference type="EMBL" id="PLW40466.1"/>
    </source>
</evidence>
<evidence type="ECO:0000313" key="4">
    <source>
        <dbReference type="Proteomes" id="UP000235388"/>
    </source>
</evidence>
<dbReference type="AlphaFoldDB" id="A0A2N5US30"/>
<accession>A0A2N5US30</accession>
<proteinExistence type="predicted"/>
<gene>
    <name evidence="2" type="ORF">PCANC_09338</name>
    <name evidence="3" type="ORF">PCASD_02547</name>
</gene>
<comment type="caution">
    <text evidence="2">The sequence shown here is derived from an EMBL/GenBank/DDBJ whole genome shotgun (WGS) entry which is preliminary data.</text>
</comment>
<dbReference type="Proteomes" id="UP000235392">
    <property type="component" value="Unassembled WGS sequence"/>
</dbReference>
<evidence type="ECO:0000313" key="3">
    <source>
        <dbReference type="EMBL" id="PLW47305.1"/>
    </source>
</evidence>
<dbReference type="OrthoDB" id="3189033at2759"/>
<keyword evidence="4" id="KW-1185">Reference proteome</keyword>
<feature type="region of interest" description="Disordered" evidence="1">
    <location>
        <begin position="488"/>
        <end position="516"/>
    </location>
</feature>
<sequence>MAEVSESRQLLSVDPPDLKAVLNPGCYCFIAFHSKESDHKGERVQEESTSDNIMMAPKAEKRPGTAVEFIEHVSELSVDEEQNTEGYHYHSTTSVNASSTPTVPSQEELLASLILAWPLPKPTEDYCLTENATVPLLLYTLSRSAYEQPPRDVETGKRPREKIVKKIQRSWQKSIQQAEDIKRGDYPHPSLIKRIIGTSFWFVAASLRFVTISDAQMLARLPPIRKLGPIDVLYSKTSFNSDHMASPQETTTATLCDETAKISFKKALSQARKQAKIRAIISVCFLPVALAAEIYAPLVFEIALVYFVIQWRSWMKAKFLVERNNDQVNLPMPNPNSLETGNGVEAKSLGGKVELKAAESETFHKIDELVYRCCFEVDPLKFPCLIKNTLLLEAIASQGAMIESASTCQRSDSIKNIKQLSAREGKVDIVKLPIVTNTDIPPPAMTTFNYDGVDITTRDSNQDNRAGLCLEERATHATQPAEFALNHNPGEALPNCDLATPDSSHPKSKSDLSTPLSSCVTHAMPRKSIESKDIATVFVTDVGMDANSTREIAQQTAPSINETNQQKAVPNIDIAIALIDIFKSHLPSQVYARHELNERRIAEDFNRVLKRRTREYVKSIKKKKNK</sequence>
<dbReference type="Proteomes" id="UP000235388">
    <property type="component" value="Unassembled WGS sequence"/>
</dbReference>
<dbReference type="EMBL" id="PGCI01000032">
    <property type="protein sequence ID" value="PLW47305.1"/>
    <property type="molecule type" value="Genomic_DNA"/>
</dbReference>
<organism evidence="2 4">
    <name type="scientific">Puccinia coronata f. sp. avenae</name>
    <dbReference type="NCBI Taxonomy" id="200324"/>
    <lineage>
        <taxon>Eukaryota</taxon>
        <taxon>Fungi</taxon>
        <taxon>Dikarya</taxon>
        <taxon>Basidiomycota</taxon>
        <taxon>Pucciniomycotina</taxon>
        <taxon>Pucciniomycetes</taxon>
        <taxon>Pucciniales</taxon>
        <taxon>Pucciniaceae</taxon>
        <taxon>Puccinia</taxon>
    </lineage>
</organism>
<reference evidence="4 5" key="1">
    <citation type="submission" date="2017-11" db="EMBL/GenBank/DDBJ databases">
        <title>De novo assembly and phasing of dikaryotic genomes from two isolates of Puccinia coronata f. sp. avenae, the causal agent of oat crown rust.</title>
        <authorList>
            <person name="Miller M.E."/>
            <person name="Zhang Y."/>
            <person name="Omidvar V."/>
            <person name="Sperschneider J."/>
            <person name="Schwessinger B."/>
            <person name="Raley C."/>
            <person name="Palmer J.M."/>
            <person name="Garnica D."/>
            <person name="Upadhyaya N."/>
            <person name="Rathjen J."/>
            <person name="Taylor J.M."/>
            <person name="Park R.F."/>
            <person name="Dodds P.N."/>
            <person name="Hirsch C.D."/>
            <person name="Kianian S.F."/>
            <person name="Figueroa M."/>
        </authorList>
    </citation>
    <scope>NUCLEOTIDE SEQUENCE [LARGE SCALE GENOMIC DNA]</scope>
    <source>
        <strain evidence="2">12NC29</strain>
        <strain evidence="3">12SD80</strain>
    </source>
</reference>
<evidence type="ECO:0000256" key="1">
    <source>
        <dbReference type="SAM" id="MobiDB-lite"/>
    </source>
</evidence>
<dbReference type="EMBL" id="PGCJ01000181">
    <property type="protein sequence ID" value="PLW40466.1"/>
    <property type="molecule type" value="Genomic_DNA"/>
</dbReference>
<name>A0A2N5US30_9BASI</name>
<evidence type="ECO:0000313" key="5">
    <source>
        <dbReference type="Proteomes" id="UP000235392"/>
    </source>
</evidence>